<organism evidence="1 2">
    <name type="scientific">Aspergillus melleus</name>
    <dbReference type="NCBI Taxonomy" id="138277"/>
    <lineage>
        <taxon>Eukaryota</taxon>
        <taxon>Fungi</taxon>
        <taxon>Dikarya</taxon>
        <taxon>Ascomycota</taxon>
        <taxon>Pezizomycotina</taxon>
        <taxon>Eurotiomycetes</taxon>
        <taxon>Eurotiomycetidae</taxon>
        <taxon>Eurotiales</taxon>
        <taxon>Aspergillaceae</taxon>
        <taxon>Aspergillus</taxon>
        <taxon>Aspergillus subgen. Circumdati</taxon>
    </lineage>
</organism>
<proteinExistence type="predicted"/>
<sequence>MPYRQMIVPSERRSDESRVFKDFANLSLADERIPGRTYGPGTHYASSAPKHETRSSGRTYARDPPPSYHGRRFEKATAQEQLWNARGGNEVWDPSKPLRSVAARPETHGRAHSFHQPIQEHKYSDPYVKRPHPYPPRVVADYKAYKDPSEGQRPFKKGAAKAKNVNTGRKAAPDDSARDALLEGMRHAKTGRDMANVAWSSRVGFHQKYPQSYQSRAAIDDHHEQIGNQRGSAMRFREDGDVIKGKLNEWKDRRAARDKEEREKQRGRR</sequence>
<comment type="caution">
    <text evidence="1">The sequence shown here is derived from an EMBL/GenBank/DDBJ whole genome shotgun (WGS) entry which is preliminary data.</text>
</comment>
<reference evidence="1 2" key="1">
    <citation type="journal article" date="2023" name="ACS Omega">
        <title>Identification of the Neoaspergillic Acid Biosynthesis Gene Cluster by Establishing an In Vitro CRISPR-Ribonucleoprotein Genetic System in Aspergillus melleus.</title>
        <authorList>
            <person name="Yuan B."/>
            <person name="Grau M.F."/>
            <person name="Murata R.M."/>
            <person name="Torok T."/>
            <person name="Venkateswaran K."/>
            <person name="Stajich J.E."/>
            <person name="Wang C.C.C."/>
        </authorList>
    </citation>
    <scope>NUCLEOTIDE SEQUENCE [LARGE SCALE GENOMIC DNA]</scope>
    <source>
        <strain evidence="1 2">IMV 1140</strain>
    </source>
</reference>
<evidence type="ECO:0000313" key="1">
    <source>
        <dbReference type="EMBL" id="KAK1141781.1"/>
    </source>
</evidence>
<dbReference type="Proteomes" id="UP001177260">
    <property type="component" value="Unassembled WGS sequence"/>
</dbReference>
<dbReference type="EMBL" id="JAOPJF010000059">
    <property type="protein sequence ID" value="KAK1141781.1"/>
    <property type="molecule type" value="Genomic_DNA"/>
</dbReference>
<protein>
    <submittedName>
        <fullName evidence="1">Uncharacterized protein</fullName>
    </submittedName>
</protein>
<keyword evidence="2" id="KW-1185">Reference proteome</keyword>
<evidence type="ECO:0000313" key="2">
    <source>
        <dbReference type="Proteomes" id="UP001177260"/>
    </source>
</evidence>
<gene>
    <name evidence="1" type="ORF">N8T08_008446</name>
</gene>
<name>A0ACC3AV88_9EURO</name>
<accession>A0ACC3AV88</accession>